<dbReference type="FunFam" id="1.20.58.100:FF:000001">
    <property type="entry name" value="Succinate dehydrogenase flavoprotein subunit (SdhA)"/>
    <property type="match status" value="1"/>
</dbReference>
<comment type="subunit">
    <text evidence="4 19">Part of an enzyme complex containing four subunits: a flavoprotein (FrdA), an iron-sulfur protein (FrdB), and two hydrophobic anchor proteins (FrdC and FrdD).</text>
</comment>
<dbReference type="RefSeq" id="WP_085251928.1">
    <property type="nucleotide sequence ID" value="NZ_CAJMWI010000001.1"/>
</dbReference>
<dbReference type="InterPro" id="IPR015939">
    <property type="entry name" value="Fum_Rdtase/Succ_DH_flav-like_C"/>
</dbReference>
<evidence type="ECO:0000256" key="2">
    <source>
        <dbReference type="ARBA" id="ARBA00004413"/>
    </source>
</evidence>
<dbReference type="GO" id="GO:0009061">
    <property type="term" value="P:anaerobic respiration"/>
    <property type="evidence" value="ECO:0007669"/>
    <property type="project" value="InterPro"/>
</dbReference>
<dbReference type="OrthoDB" id="9805351at2"/>
<dbReference type="GO" id="GO:0005886">
    <property type="term" value="C:plasma membrane"/>
    <property type="evidence" value="ECO:0007669"/>
    <property type="project" value="UniProtKB-SubCell"/>
</dbReference>
<dbReference type="NCBIfam" id="TIGR01812">
    <property type="entry name" value="sdhA_frdA_Gneg"/>
    <property type="match status" value="1"/>
</dbReference>
<dbReference type="SUPFAM" id="SSF56425">
    <property type="entry name" value="Succinate dehydrogenase/fumarate reductase flavoprotein, catalytic domain"/>
    <property type="match status" value="1"/>
</dbReference>
<dbReference type="NCBIfam" id="NF006686">
    <property type="entry name" value="PRK09231.1"/>
    <property type="match status" value="1"/>
</dbReference>
<reference evidence="22 23" key="1">
    <citation type="submission" date="2016-01" db="EMBL/GenBank/DDBJ databases">
        <title>The new phylogeny of the genus Mycobacterium.</title>
        <authorList>
            <person name="Tarcisio F."/>
            <person name="Conor M."/>
            <person name="Antonella G."/>
            <person name="Elisabetta G."/>
            <person name="Giulia F.S."/>
            <person name="Sara T."/>
            <person name="Anna F."/>
            <person name="Clotilde B."/>
            <person name="Roberto B."/>
            <person name="Veronica D.S."/>
            <person name="Fabio R."/>
            <person name="Monica P."/>
            <person name="Olivier J."/>
            <person name="Enrico T."/>
            <person name="Nicola S."/>
        </authorList>
    </citation>
    <scope>NUCLEOTIDE SEQUENCE [LARGE SCALE GENOMIC DNA]</scope>
    <source>
        <strain evidence="22 23">DSM 45176</strain>
    </source>
</reference>
<dbReference type="GO" id="GO:0050660">
    <property type="term" value="F:flavin adenine dinucleotide binding"/>
    <property type="evidence" value="ECO:0007669"/>
    <property type="project" value="InterPro"/>
</dbReference>
<dbReference type="PANTHER" id="PTHR11632">
    <property type="entry name" value="SUCCINATE DEHYDROGENASE 2 FLAVOPROTEIN SUBUNIT"/>
    <property type="match status" value="1"/>
</dbReference>
<dbReference type="InterPro" id="IPR003952">
    <property type="entry name" value="FRD_SDH_FAD_BS"/>
</dbReference>
<dbReference type="SUPFAM" id="SSF51905">
    <property type="entry name" value="FAD/NAD(P)-binding domain"/>
    <property type="match status" value="1"/>
</dbReference>
<feature type="binding site" evidence="18">
    <location>
        <begin position="11"/>
        <end position="16"/>
    </location>
    <ligand>
        <name>FAD</name>
        <dbReference type="ChEBI" id="CHEBI:57692"/>
    </ligand>
</feature>
<keyword evidence="11 18" id="KW-0274">FAD</keyword>
<dbReference type="InterPro" id="IPR005884">
    <property type="entry name" value="Fum_red_fp"/>
</dbReference>
<evidence type="ECO:0000256" key="3">
    <source>
        <dbReference type="ARBA" id="ARBA00008040"/>
    </source>
</evidence>
<evidence type="ECO:0000256" key="1">
    <source>
        <dbReference type="ARBA" id="ARBA00001974"/>
    </source>
</evidence>
<comment type="similarity">
    <text evidence="3 19">Belongs to the FAD-dependent oxidoreductase 2 family. FRD/SDH subfamily.</text>
</comment>
<evidence type="ECO:0000256" key="6">
    <source>
        <dbReference type="ARBA" id="ARBA00014044"/>
    </source>
</evidence>
<dbReference type="GO" id="GO:0033765">
    <property type="term" value="F:steroid dehydrogenase activity, acting on the CH-CH group of donors"/>
    <property type="evidence" value="ECO:0007669"/>
    <property type="project" value="UniProtKB-ARBA"/>
</dbReference>
<evidence type="ECO:0000259" key="20">
    <source>
        <dbReference type="Pfam" id="PF00890"/>
    </source>
</evidence>
<dbReference type="InterPro" id="IPR030664">
    <property type="entry name" value="SdhA/FrdA/AprA"/>
</dbReference>
<comment type="catalytic activity">
    <reaction evidence="16 19">
        <text>a quinone + succinate = fumarate + a quinol</text>
        <dbReference type="Rhea" id="RHEA:40523"/>
        <dbReference type="ChEBI" id="CHEBI:24646"/>
        <dbReference type="ChEBI" id="CHEBI:29806"/>
        <dbReference type="ChEBI" id="CHEBI:30031"/>
        <dbReference type="ChEBI" id="CHEBI:132124"/>
        <dbReference type="EC" id="1.3.5.1"/>
    </reaction>
</comment>
<dbReference type="Gene3D" id="3.50.50.60">
    <property type="entry name" value="FAD/NAD(P)-binding domain"/>
    <property type="match status" value="1"/>
</dbReference>
<dbReference type="GO" id="GO:0008177">
    <property type="term" value="F:succinate dehydrogenase (quinone) activity"/>
    <property type="evidence" value="ECO:0007669"/>
    <property type="project" value="UniProtKB-EC"/>
</dbReference>
<feature type="binding site" evidence="18">
    <location>
        <position position="232"/>
    </location>
    <ligand>
        <name>substrate</name>
    </ligand>
</feature>
<sequence>MTATHNIVVIGGGGAGLRAAIAIAETNPRLNVAIVSKVYPMRSHTVSAEGGAAAVAGEDDSLDEHAHDTISGSDWLCDQDAVEVFVAEAQRELIQLEHWGCPWSRRPDGRIAVRAFGGMQKQRTWFAADKTGFHLLHTLFQRLLGYPDIVRYDEWFATTLLVDEGRICGVVAIELATGRIETILADAVIVCTGGCGRVFPFTTNANIKTGDGMALAYRAGAPLKDMEFVQYHPTGLPFTGILITEAARAEGGWLLNKDGYRYLQDYDLGKPTPEPKLRSMELGPRDRVSQAFVHEHEKGRTVDTPYGPVVYLDIRHLGAALIDEKLPFIRELCRDYQHIDPVTELIPVQPVVHYMMGGIHTDIDGATTVPGLYAAGETACVSINGANRLGSNSLPECLVFGARAGRAAAEFAAEHAGTTRGASPAVQAQARTEALRLERELSRHADGSDRIADIRSDMRDTLETAAGIYRDGPTLTKAVDQIRVLQERFAKVGIDDHSHTFNTELLALLELSGMLDVAQTIIESALRREESRGAHQRTDFPNRDDEHFLAHTLVHREPDGSARVDYLPVTITRWPPGERVYGR</sequence>
<evidence type="ECO:0000256" key="16">
    <source>
        <dbReference type="ARBA" id="ARBA00049220"/>
    </source>
</evidence>
<evidence type="ECO:0000256" key="14">
    <source>
        <dbReference type="ARBA" id="ARBA00023136"/>
    </source>
</evidence>
<evidence type="ECO:0000256" key="19">
    <source>
        <dbReference type="RuleBase" id="RU362050"/>
    </source>
</evidence>
<keyword evidence="9 18" id="KW-0285">Flavoprotein</keyword>
<evidence type="ECO:0000256" key="8">
    <source>
        <dbReference type="ARBA" id="ARBA00022475"/>
    </source>
</evidence>
<evidence type="ECO:0000256" key="13">
    <source>
        <dbReference type="ARBA" id="ARBA00023002"/>
    </source>
</evidence>
<dbReference type="AlphaFoldDB" id="A0A1X2C208"/>
<evidence type="ECO:0000256" key="7">
    <source>
        <dbReference type="ARBA" id="ARBA00022448"/>
    </source>
</evidence>
<dbReference type="InterPro" id="IPR027477">
    <property type="entry name" value="Succ_DH/fumarate_Rdtase_cat_sf"/>
</dbReference>
<dbReference type="Proteomes" id="UP000193087">
    <property type="component" value="Unassembled WGS sequence"/>
</dbReference>
<keyword evidence="10" id="KW-0547">Nucleotide-binding</keyword>
<dbReference type="InterPro" id="IPR014006">
    <property type="entry name" value="Succ_Dhase_FrdA_Gneg"/>
</dbReference>
<feature type="domain" description="Fumarate reductase/succinate dehydrogenase flavoprotein-like C-terminal" evidence="21">
    <location>
        <begin position="455"/>
        <end position="581"/>
    </location>
</feature>
<feature type="binding site" evidence="18">
    <location>
        <position position="377"/>
    </location>
    <ligand>
        <name>FAD</name>
        <dbReference type="ChEBI" id="CHEBI:57692"/>
    </ligand>
</feature>
<dbReference type="FunFam" id="3.90.700.10:FF:000003">
    <property type="entry name" value="Fumarate reductase flavoprotein subunit"/>
    <property type="match status" value="1"/>
</dbReference>
<dbReference type="PANTHER" id="PTHR11632:SF82">
    <property type="entry name" value="FUMARATE REDUCTASE FLAVOPROTEIN SUBUNIT"/>
    <property type="match status" value="1"/>
</dbReference>
<comment type="subcellular location">
    <subcellularLocation>
        <location evidence="2">Cell membrane</location>
        <topology evidence="2">Peripheral membrane protein</topology>
        <orientation evidence="2">Cytoplasmic side</orientation>
    </subcellularLocation>
</comment>
<evidence type="ECO:0000256" key="12">
    <source>
        <dbReference type="ARBA" id="ARBA00022982"/>
    </source>
</evidence>
<dbReference type="GO" id="GO:0009055">
    <property type="term" value="F:electron transfer activity"/>
    <property type="evidence" value="ECO:0007669"/>
    <property type="project" value="TreeGrafter"/>
</dbReference>
<keyword evidence="12 19" id="KW-0249">Electron transport</keyword>
<evidence type="ECO:0000256" key="18">
    <source>
        <dbReference type="PIRSR" id="PIRSR630664-51"/>
    </source>
</evidence>
<dbReference type="GeneID" id="93494523"/>
<feature type="domain" description="FAD-dependent oxidoreductase 2 FAD-binding" evidence="20">
    <location>
        <begin position="7"/>
        <end position="394"/>
    </location>
</feature>
<feature type="binding site" evidence="18">
    <location>
        <position position="211"/>
    </location>
    <ligand>
        <name>FAD</name>
        <dbReference type="ChEBI" id="CHEBI:57692"/>
    </ligand>
</feature>
<dbReference type="EMBL" id="LQPQ01000163">
    <property type="protein sequence ID" value="ORW69936.1"/>
    <property type="molecule type" value="Genomic_DNA"/>
</dbReference>
<evidence type="ECO:0000256" key="10">
    <source>
        <dbReference type="ARBA" id="ARBA00022741"/>
    </source>
</evidence>
<protein>
    <recommendedName>
        <fullName evidence="6 19">Fumarate reductase flavoprotein subunit</fullName>
        <ecNumber evidence="5 19">1.3.5.1</ecNumber>
    </recommendedName>
</protein>
<proteinExistence type="inferred from homology"/>
<dbReference type="NCBIfam" id="TIGR01176">
    <property type="entry name" value="fum_red_Fp"/>
    <property type="match status" value="1"/>
</dbReference>
<dbReference type="GO" id="GO:0022900">
    <property type="term" value="P:electron transport chain"/>
    <property type="evidence" value="ECO:0007669"/>
    <property type="project" value="UniProtKB-UniRule"/>
</dbReference>
<evidence type="ECO:0000256" key="5">
    <source>
        <dbReference type="ARBA" id="ARBA00012792"/>
    </source>
</evidence>
<dbReference type="InterPro" id="IPR037099">
    <property type="entry name" value="Fum_R/Succ_DH_flav-like_C_sf"/>
</dbReference>
<evidence type="ECO:0000256" key="17">
    <source>
        <dbReference type="PIRSR" id="PIRSR000171-1"/>
    </source>
</evidence>
<feature type="binding site" evidence="18">
    <location>
        <begin position="393"/>
        <end position="394"/>
    </location>
    <ligand>
        <name>FAD</name>
        <dbReference type="ChEBI" id="CHEBI:57692"/>
    </ligand>
</feature>
<comment type="caution">
    <text evidence="22">The sequence shown here is derived from an EMBL/GenBank/DDBJ whole genome shotgun (WGS) entry which is preliminary data.</text>
</comment>
<dbReference type="Pfam" id="PF02910">
    <property type="entry name" value="Succ_DH_flav_C"/>
    <property type="match status" value="1"/>
</dbReference>
<dbReference type="InterPro" id="IPR003953">
    <property type="entry name" value="FAD-dep_OxRdtase_2_FAD-bd"/>
</dbReference>
<dbReference type="PRINTS" id="PR00368">
    <property type="entry name" value="FADPNR"/>
</dbReference>
<evidence type="ECO:0000259" key="21">
    <source>
        <dbReference type="Pfam" id="PF02910"/>
    </source>
</evidence>
<evidence type="ECO:0000256" key="15">
    <source>
        <dbReference type="ARBA" id="ARBA00034412"/>
    </source>
</evidence>
<evidence type="ECO:0000313" key="23">
    <source>
        <dbReference type="Proteomes" id="UP000193087"/>
    </source>
</evidence>
<accession>A0A1X2C208</accession>
<feature type="binding site" evidence="18">
    <location>
        <position position="353"/>
    </location>
    <ligand>
        <name>substrate</name>
    </ligand>
</feature>
<keyword evidence="13 19" id="KW-0560">Oxidoreductase</keyword>
<organism evidence="22 23">
    <name type="scientific">Mycobacterium riyadhense</name>
    <dbReference type="NCBI Taxonomy" id="486698"/>
    <lineage>
        <taxon>Bacteria</taxon>
        <taxon>Bacillati</taxon>
        <taxon>Actinomycetota</taxon>
        <taxon>Actinomycetes</taxon>
        <taxon>Mycobacteriales</taxon>
        <taxon>Mycobacteriaceae</taxon>
        <taxon>Mycobacterium</taxon>
    </lineage>
</organism>
<dbReference type="Pfam" id="PF00890">
    <property type="entry name" value="FAD_binding_2"/>
    <property type="match status" value="1"/>
</dbReference>
<dbReference type="Gene3D" id="4.10.80.40">
    <property type="entry name" value="succinate dehydrogenase protein domain"/>
    <property type="match status" value="1"/>
</dbReference>
<name>A0A1X2C208_9MYCO</name>
<feature type="active site" description="Proton acceptor" evidence="17">
    <location>
        <position position="285"/>
    </location>
</feature>
<dbReference type="SUPFAM" id="SSF46977">
    <property type="entry name" value="Succinate dehydrogenase/fumarate reductase flavoprotein C-terminal domain"/>
    <property type="match status" value="1"/>
</dbReference>
<comment type="catalytic activity">
    <reaction evidence="15">
        <text>a menaquinone + succinate = a menaquinol + fumarate</text>
        <dbReference type="Rhea" id="RHEA:27834"/>
        <dbReference type="Rhea" id="RHEA-COMP:9537"/>
        <dbReference type="Rhea" id="RHEA-COMP:9539"/>
        <dbReference type="ChEBI" id="CHEBI:16374"/>
        <dbReference type="ChEBI" id="CHEBI:18151"/>
        <dbReference type="ChEBI" id="CHEBI:29806"/>
        <dbReference type="ChEBI" id="CHEBI:30031"/>
        <dbReference type="EC" id="1.3.5.1"/>
    </reaction>
</comment>
<dbReference type="STRING" id="486698.AWC22_25580"/>
<dbReference type="FunFam" id="4.10.80.40:FF:000003">
    <property type="entry name" value="Fumarate reductase flavoprotein subunit"/>
    <property type="match status" value="1"/>
</dbReference>
<dbReference type="InterPro" id="IPR036188">
    <property type="entry name" value="FAD/NAD-bd_sf"/>
</dbReference>
<dbReference type="PIRSF" id="PIRSF000171">
    <property type="entry name" value="SDHA_APRA_LASPO"/>
    <property type="match status" value="1"/>
</dbReference>
<keyword evidence="23" id="KW-1185">Reference proteome</keyword>
<evidence type="ECO:0000256" key="4">
    <source>
        <dbReference type="ARBA" id="ARBA00011591"/>
    </source>
</evidence>
<dbReference type="EC" id="1.3.5.1" evidence="5 19"/>
<feature type="binding site" evidence="18">
    <location>
        <position position="388"/>
    </location>
    <ligand>
        <name>FAD</name>
        <dbReference type="ChEBI" id="CHEBI:57692"/>
    </ligand>
</feature>
<dbReference type="Gene3D" id="1.20.58.100">
    <property type="entry name" value="Fumarate reductase/succinate dehydrogenase flavoprotein-like, C-terminal domain"/>
    <property type="match status" value="1"/>
</dbReference>
<dbReference type="Gene3D" id="3.90.700.10">
    <property type="entry name" value="Succinate dehydrogenase/fumarate reductase flavoprotein, catalytic domain"/>
    <property type="match status" value="1"/>
</dbReference>
<evidence type="ECO:0000256" key="9">
    <source>
        <dbReference type="ARBA" id="ARBA00022630"/>
    </source>
</evidence>
<dbReference type="PROSITE" id="PS00504">
    <property type="entry name" value="FRD_SDH_FAD_BINDING"/>
    <property type="match status" value="1"/>
</dbReference>
<feature type="binding site" evidence="18">
    <location>
        <position position="244"/>
    </location>
    <ligand>
        <name>substrate</name>
    </ligand>
</feature>
<keyword evidence="14" id="KW-0472">Membrane</keyword>
<feature type="binding site" evidence="18">
    <location>
        <begin position="36"/>
        <end position="51"/>
    </location>
    <ligand>
        <name>FAD</name>
        <dbReference type="ChEBI" id="CHEBI:57692"/>
    </ligand>
</feature>
<keyword evidence="7 19" id="KW-0813">Transport</keyword>
<gene>
    <name evidence="22" type="ORF">AWC22_25580</name>
</gene>
<evidence type="ECO:0000313" key="22">
    <source>
        <dbReference type="EMBL" id="ORW69936.1"/>
    </source>
</evidence>
<evidence type="ECO:0000256" key="11">
    <source>
        <dbReference type="ARBA" id="ARBA00022827"/>
    </source>
</evidence>
<comment type="cofactor">
    <cofactor evidence="1 18 19">
        <name>FAD</name>
        <dbReference type="ChEBI" id="CHEBI:57692"/>
    </cofactor>
</comment>
<keyword evidence="8" id="KW-1003">Cell membrane</keyword>